<evidence type="ECO:0000313" key="3">
    <source>
        <dbReference type="Proteomes" id="UP000442619"/>
    </source>
</evidence>
<dbReference type="AlphaFoldDB" id="A0A844FQZ1"/>
<gene>
    <name evidence="2" type="ORF">FYJ79_01825</name>
</gene>
<keyword evidence="3" id="KW-1185">Reference proteome</keyword>
<reference evidence="2 3" key="1">
    <citation type="submission" date="2019-08" db="EMBL/GenBank/DDBJ databases">
        <title>In-depth cultivation of the pig gut microbiome towards novel bacterial diversity and tailored functional studies.</title>
        <authorList>
            <person name="Wylensek D."/>
            <person name="Hitch T.C.A."/>
            <person name="Clavel T."/>
        </authorList>
    </citation>
    <scope>NUCLEOTIDE SEQUENCE [LARGE SCALE GENOMIC DNA]</scope>
    <source>
        <strain evidence="2 3">CA-Schmier-601-WT-3</strain>
    </source>
</reference>
<name>A0A844FQZ1_9FIRM</name>
<comment type="caution">
    <text evidence="2">The sequence shown here is derived from an EMBL/GenBank/DDBJ whole genome shotgun (WGS) entry which is preliminary data.</text>
</comment>
<evidence type="ECO:0000313" key="2">
    <source>
        <dbReference type="EMBL" id="MST88327.1"/>
    </source>
</evidence>
<dbReference type="Proteomes" id="UP000442619">
    <property type="component" value="Unassembled WGS sequence"/>
</dbReference>
<dbReference type="EMBL" id="VUNM01000002">
    <property type="protein sequence ID" value="MST88327.1"/>
    <property type="molecule type" value="Genomic_DNA"/>
</dbReference>
<dbReference type="Pfam" id="PF06207">
    <property type="entry name" value="DUF1002"/>
    <property type="match status" value="1"/>
</dbReference>
<feature type="coiled-coil region" evidence="1">
    <location>
        <begin position="225"/>
        <end position="264"/>
    </location>
</feature>
<evidence type="ECO:0000256" key="1">
    <source>
        <dbReference type="SAM" id="Coils"/>
    </source>
</evidence>
<proteinExistence type="predicted"/>
<protein>
    <submittedName>
        <fullName evidence="2">DUF1002 domain-containing protein</fullName>
    </submittedName>
</protein>
<keyword evidence="1" id="KW-0175">Coiled coil</keyword>
<dbReference type="InterPro" id="IPR009343">
    <property type="entry name" value="DUF1002"/>
</dbReference>
<accession>A0A844FQZ1</accession>
<sequence>MECSNQRKMWYTMDVMKEVYFMKIKKMLFALLTMAMVIPVSQVKADSEAYLVLGKDLNANEKATVLKLLGVDNENDYNVSYVTHEEEKKYLSSYISASQIGSRALSSVLLEQMDTNSGITVNTKNITYVTEKMYQNALITAGVKDVKLTVAGPFKISGTAALVAATKSYEIMTGKSLNNNAVDTANNELSVTSDVAKETGSKDDAADLVAALKQNVASMGDDYTREKGKEALKELENKQNIQLNEDTENKILDLMDKIKNINLDEDALKTQAKNIYESIKGYADILNKNKGFLSSLASKVKDFLSSIINFFTGK</sequence>
<organism evidence="2 3">
    <name type="scientific">Sharpea porci</name>
    <dbReference type="NCBI Taxonomy" id="2652286"/>
    <lineage>
        <taxon>Bacteria</taxon>
        <taxon>Bacillati</taxon>
        <taxon>Bacillota</taxon>
        <taxon>Erysipelotrichia</taxon>
        <taxon>Erysipelotrichales</taxon>
        <taxon>Coprobacillaceae</taxon>
        <taxon>Sharpea</taxon>
    </lineage>
</organism>